<dbReference type="Proteomes" id="UP000522081">
    <property type="component" value="Unassembled WGS sequence"/>
</dbReference>
<evidence type="ECO:0000256" key="2">
    <source>
        <dbReference type="ARBA" id="ARBA00022723"/>
    </source>
</evidence>
<evidence type="ECO:0000313" key="7">
    <source>
        <dbReference type="Proteomes" id="UP000522081"/>
    </source>
</evidence>
<dbReference type="InterPro" id="IPR006913">
    <property type="entry name" value="CENP-V/GFA"/>
</dbReference>
<keyword evidence="4" id="KW-0456">Lyase</keyword>
<dbReference type="PROSITE" id="PS51891">
    <property type="entry name" value="CENP_V_GFA"/>
    <property type="match status" value="1"/>
</dbReference>
<dbReference type="PANTHER" id="PTHR33337:SF40">
    <property type="entry name" value="CENP-V_GFA DOMAIN-CONTAINING PROTEIN-RELATED"/>
    <property type="match status" value="1"/>
</dbReference>
<comment type="caution">
    <text evidence="6">The sequence shown here is derived from an EMBL/GenBank/DDBJ whole genome shotgun (WGS) entry which is preliminary data.</text>
</comment>
<reference evidence="6 7" key="1">
    <citation type="submission" date="2020-07" db="EMBL/GenBank/DDBJ databases">
        <title>Genomic Encyclopedia of Type Strains, Phase IV (KMG-IV): sequencing the most valuable type-strain genomes for metagenomic binning, comparative biology and taxonomic classification.</title>
        <authorList>
            <person name="Goeker M."/>
        </authorList>
    </citation>
    <scope>NUCLEOTIDE SEQUENCE [LARGE SCALE GENOMIC DNA]</scope>
    <source>
        <strain evidence="6 7">DSM 29043</strain>
    </source>
</reference>
<dbReference type="RefSeq" id="WP_179405741.1">
    <property type="nucleotide sequence ID" value="NZ_BMGF01000001.1"/>
</dbReference>
<keyword evidence="2" id="KW-0479">Metal-binding</keyword>
<keyword evidence="7" id="KW-1185">Reference proteome</keyword>
<dbReference type="PANTHER" id="PTHR33337">
    <property type="entry name" value="GFA DOMAIN-CONTAINING PROTEIN"/>
    <property type="match status" value="1"/>
</dbReference>
<dbReference type="SUPFAM" id="SSF51316">
    <property type="entry name" value="Mss4-like"/>
    <property type="match status" value="1"/>
</dbReference>
<comment type="similarity">
    <text evidence="1">Belongs to the Gfa family.</text>
</comment>
<name>A0A7Y9XVA0_9SPHN</name>
<protein>
    <recommendedName>
        <fullName evidence="5">CENP-V/GFA domain-containing protein</fullName>
    </recommendedName>
</protein>
<dbReference type="GO" id="GO:0046872">
    <property type="term" value="F:metal ion binding"/>
    <property type="evidence" value="ECO:0007669"/>
    <property type="project" value="UniProtKB-KW"/>
</dbReference>
<dbReference type="InterPro" id="IPR011057">
    <property type="entry name" value="Mss4-like_sf"/>
</dbReference>
<dbReference type="Gene3D" id="3.90.1590.10">
    <property type="entry name" value="glutathione-dependent formaldehyde- activating enzyme (gfa)"/>
    <property type="match status" value="1"/>
</dbReference>
<sequence>MTTEHKEGGCLCGKVRYSVAWPPLTIVTCACANCQRHSGGAVSVIAVSKREDLDLRGDLRSYTDKGHTGGDVYREFCPNCGSAVITDTPTARANEIIFIKAGTLDETRDLEPSAHCWTGEGQKWMVYPEGAPTMIQQEDF</sequence>
<evidence type="ECO:0000256" key="1">
    <source>
        <dbReference type="ARBA" id="ARBA00005495"/>
    </source>
</evidence>
<evidence type="ECO:0000256" key="4">
    <source>
        <dbReference type="ARBA" id="ARBA00023239"/>
    </source>
</evidence>
<keyword evidence="3" id="KW-0862">Zinc</keyword>
<evidence type="ECO:0000313" key="6">
    <source>
        <dbReference type="EMBL" id="NYH93766.1"/>
    </source>
</evidence>
<dbReference type="EMBL" id="JACBZF010000001">
    <property type="protein sequence ID" value="NYH93766.1"/>
    <property type="molecule type" value="Genomic_DNA"/>
</dbReference>
<dbReference type="Pfam" id="PF04828">
    <property type="entry name" value="GFA"/>
    <property type="match status" value="1"/>
</dbReference>
<dbReference type="PROSITE" id="PS51257">
    <property type="entry name" value="PROKAR_LIPOPROTEIN"/>
    <property type="match status" value="1"/>
</dbReference>
<dbReference type="AlphaFoldDB" id="A0A7Y9XVA0"/>
<gene>
    <name evidence="6" type="ORF">FHS75_000071</name>
</gene>
<evidence type="ECO:0000259" key="5">
    <source>
        <dbReference type="PROSITE" id="PS51891"/>
    </source>
</evidence>
<evidence type="ECO:0000256" key="3">
    <source>
        <dbReference type="ARBA" id="ARBA00022833"/>
    </source>
</evidence>
<accession>A0A7Y9XVA0</accession>
<dbReference type="GO" id="GO:0016846">
    <property type="term" value="F:carbon-sulfur lyase activity"/>
    <property type="evidence" value="ECO:0007669"/>
    <property type="project" value="InterPro"/>
</dbReference>
<organism evidence="6 7">
    <name type="scientific">Novosphingobium marinum</name>
    <dbReference type="NCBI Taxonomy" id="1514948"/>
    <lineage>
        <taxon>Bacteria</taxon>
        <taxon>Pseudomonadati</taxon>
        <taxon>Pseudomonadota</taxon>
        <taxon>Alphaproteobacteria</taxon>
        <taxon>Sphingomonadales</taxon>
        <taxon>Sphingomonadaceae</taxon>
        <taxon>Novosphingobium</taxon>
    </lineage>
</organism>
<proteinExistence type="inferred from homology"/>
<feature type="domain" description="CENP-V/GFA" evidence="5">
    <location>
        <begin position="6"/>
        <end position="118"/>
    </location>
</feature>